<protein>
    <recommendedName>
        <fullName evidence="5">DNA mismatch repair proteins mutS family domain-containing protein</fullName>
    </recommendedName>
</protein>
<gene>
    <name evidence="6" type="ORF">IAA66_06315</name>
</gene>
<feature type="transmembrane region" description="Helical" evidence="4">
    <location>
        <begin position="189"/>
        <end position="207"/>
    </location>
</feature>
<comment type="caution">
    <text evidence="6">The sequence shown here is derived from an EMBL/GenBank/DDBJ whole genome shotgun (WGS) entry which is preliminary data.</text>
</comment>
<feature type="transmembrane region" description="Helical" evidence="4">
    <location>
        <begin position="6"/>
        <end position="24"/>
    </location>
</feature>
<dbReference type="GO" id="GO:0140664">
    <property type="term" value="F:ATP-dependent DNA damage sensor activity"/>
    <property type="evidence" value="ECO:0007669"/>
    <property type="project" value="InterPro"/>
</dbReference>
<accession>A0A9D1CIY6</accession>
<feature type="domain" description="DNA mismatch repair proteins mutS family" evidence="5">
    <location>
        <begin position="359"/>
        <end position="543"/>
    </location>
</feature>
<dbReference type="GO" id="GO:0005524">
    <property type="term" value="F:ATP binding"/>
    <property type="evidence" value="ECO:0007669"/>
    <property type="project" value="UniProtKB-KW"/>
</dbReference>
<keyword evidence="3" id="KW-0238">DNA-binding</keyword>
<organism evidence="6 7">
    <name type="scientific">Candidatus Avichristensenella intestinipullorum</name>
    <dbReference type="NCBI Taxonomy" id="2840693"/>
    <lineage>
        <taxon>Bacteria</taxon>
        <taxon>Bacillati</taxon>
        <taxon>Bacillota</taxon>
        <taxon>Clostridia</taxon>
        <taxon>Candidatus Avichristensenella</taxon>
    </lineage>
</organism>
<dbReference type="AlphaFoldDB" id="A0A9D1CIY6"/>
<evidence type="ECO:0000256" key="1">
    <source>
        <dbReference type="ARBA" id="ARBA00022741"/>
    </source>
</evidence>
<dbReference type="InterPro" id="IPR027417">
    <property type="entry name" value="P-loop_NTPase"/>
</dbReference>
<dbReference type="EMBL" id="DVFI01000092">
    <property type="protein sequence ID" value="HIQ63187.1"/>
    <property type="molecule type" value="Genomic_DNA"/>
</dbReference>
<dbReference type="InterPro" id="IPR000432">
    <property type="entry name" value="DNA_mismatch_repair_MutS_C"/>
</dbReference>
<dbReference type="SMART" id="SM00534">
    <property type="entry name" value="MUTSac"/>
    <property type="match status" value="1"/>
</dbReference>
<dbReference type="GO" id="GO:0030983">
    <property type="term" value="F:mismatched DNA binding"/>
    <property type="evidence" value="ECO:0007669"/>
    <property type="project" value="InterPro"/>
</dbReference>
<proteinExistence type="predicted"/>
<evidence type="ECO:0000256" key="3">
    <source>
        <dbReference type="ARBA" id="ARBA00023125"/>
    </source>
</evidence>
<dbReference type="InterPro" id="IPR045076">
    <property type="entry name" value="MutS"/>
</dbReference>
<keyword evidence="4" id="KW-0812">Transmembrane</keyword>
<sequence length="556" mass="62877">MELNWLGGCVLGALFLLLSGWMLFSQLRARKRLEDRLRSGFGRAPDAEEQYRLDGVARYDEQRAAQAQGEGRVDDITWNDLDMDALYRRVNVCLTSAGEARLYRLLREPEESDAEACEKRMAPLAEEALRFQVQRLLLRAGKEHHSAMESLLFAPAASRIRPGWLFPLLLAAEALSLPLWFFWPAAGLALLIAAVAASSAFSMAYRLRIDAQLRGLRYLASLLWAARRLCAIQGDAWRACIAPVREAAQPLKRLRGLLSGDASFMAGDLLFVWDLLRMLVPVDLVLFNRRLAFMQREQERVQRFYEAIGDIDVALCVLSLRESLHFWCRPDFTQSLEIRFERLYHPLLAHPVDNSGHVGRSTLITGSNASGKSTFIRSLALGMIMARSLHTCCAQRLCVRRMPVFTSMALRDDLLAGESYFVTEIKSLRRILEAVRRGPCACFVDEILRGTNTPERLAASTAVLRWLHGQDCLCAAATHDLELTRILREEYACFHFRERLENGEILFDYRLYPGPSRTRNAIGLLRVMGLDADIVDEAERLAGRDEEEETASPQDG</sequence>
<evidence type="ECO:0000313" key="6">
    <source>
        <dbReference type="EMBL" id="HIQ63187.1"/>
    </source>
</evidence>
<evidence type="ECO:0000259" key="5">
    <source>
        <dbReference type="SMART" id="SM00534"/>
    </source>
</evidence>
<evidence type="ECO:0000256" key="2">
    <source>
        <dbReference type="ARBA" id="ARBA00022840"/>
    </source>
</evidence>
<dbReference type="SUPFAM" id="SSF52540">
    <property type="entry name" value="P-loop containing nucleoside triphosphate hydrolases"/>
    <property type="match status" value="1"/>
</dbReference>
<evidence type="ECO:0000313" key="7">
    <source>
        <dbReference type="Proteomes" id="UP000886819"/>
    </source>
</evidence>
<dbReference type="Proteomes" id="UP000886819">
    <property type="component" value="Unassembled WGS sequence"/>
</dbReference>
<keyword evidence="4" id="KW-1133">Transmembrane helix</keyword>
<dbReference type="GO" id="GO:0005829">
    <property type="term" value="C:cytosol"/>
    <property type="evidence" value="ECO:0007669"/>
    <property type="project" value="TreeGrafter"/>
</dbReference>
<dbReference type="Gene3D" id="3.40.50.300">
    <property type="entry name" value="P-loop containing nucleotide triphosphate hydrolases"/>
    <property type="match status" value="1"/>
</dbReference>
<keyword evidence="2" id="KW-0067">ATP-binding</keyword>
<keyword evidence="4" id="KW-0472">Membrane</keyword>
<dbReference type="Pfam" id="PF00488">
    <property type="entry name" value="MutS_V"/>
    <property type="match status" value="1"/>
</dbReference>
<evidence type="ECO:0000256" key="4">
    <source>
        <dbReference type="SAM" id="Phobius"/>
    </source>
</evidence>
<reference evidence="6" key="1">
    <citation type="submission" date="2020-10" db="EMBL/GenBank/DDBJ databases">
        <authorList>
            <person name="Gilroy R."/>
        </authorList>
    </citation>
    <scope>NUCLEOTIDE SEQUENCE</scope>
    <source>
        <strain evidence="6">ChiHile30-977</strain>
    </source>
</reference>
<dbReference type="PANTHER" id="PTHR11361">
    <property type="entry name" value="DNA MISMATCH REPAIR PROTEIN MUTS FAMILY MEMBER"/>
    <property type="match status" value="1"/>
</dbReference>
<name>A0A9D1CIY6_9FIRM</name>
<keyword evidence="1" id="KW-0547">Nucleotide-binding</keyword>
<reference evidence="6" key="2">
    <citation type="journal article" date="2021" name="PeerJ">
        <title>Extensive microbial diversity within the chicken gut microbiome revealed by metagenomics and culture.</title>
        <authorList>
            <person name="Gilroy R."/>
            <person name="Ravi A."/>
            <person name="Getino M."/>
            <person name="Pursley I."/>
            <person name="Horton D.L."/>
            <person name="Alikhan N.F."/>
            <person name="Baker D."/>
            <person name="Gharbi K."/>
            <person name="Hall N."/>
            <person name="Watson M."/>
            <person name="Adriaenssens E.M."/>
            <person name="Foster-Nyarko E."/>
            <person name="Jarju S."/>
            <person name="Secka A."/>
            <person name="Antonio M."/>
            <person name="Oren A."/>
            <person name="Chaudhuri R.R."/>
            <person name="La Ragione R."/>
            <person name="Hildebrand F."/>
            <person name="Pallen M.J."/>
        </authorList>
    </citation>
    <scope>NUCLEOTIDE SEQUENCE</scope>
    <source>
        <strain evidence="6">ChiHile30-977</strain>
    </source>
</reference>
<dbReference type="PANTHER" id="PTHR11361:SF152">
    <property type="entry name" value="DNA MISMATCH REPAIR PROTEIN"/>
    <property type="match status" value="1"/>
</dbReference>
<dbReference type="GO" id="GO:0006298">
    <property type="term" value="P:mismatch repair"/>
    <property type="evidence" value="ECO:0007669"/>
    <property type="project" value="InterPro"/>
</dbReference>